<gene>
    <name evidence="2" type="ORF">LWI29_017427</name>
</gene>
<sequence length="168" mass="18796">MIGVTSLIKRILYARHNAKLKNRDNSLSPNGKGQQVRGLKKNSPNKKDIGWGVGGWGVWIVLLDKEDESVEKKQKTSMGDLFVTDSTEPDNIILECLSYFDDLFSFSSPSVEELGLCSEAIECKMDSDMRRSLERAFVDKEVQLAAFSLGPMKAPGLDGFHAIFFKKF</sequence>
<feature type="region of interest" description="Disordered" evidence="1">
    <location>
        <begin position="23"/>
        <end position="45"/>
    </location>
</feature>
<organism evidence="2 3">
    <name type="scientific">Acer saccharum</name>
    <name type="common">Sugar maple</name>
    <dbReference type="NCBI Taxonomy" id="4024"/>
    <lineage>
        <taxon>Eukaryota</taxon>
        <taxon>Viridiplantae</taxon>
        <taxon>Streptophyta</taxon>
        <taxon>Embryophyta</taxon>
        <taxon>Tracheophyta</taxon>
        <taxon>Spermatophyta</taxon>
        <taxon>Magnoliopsida</taxon>
        <taxon>eudicotyledons</taxon>
        <taxon>Gunneridae</taxon>
        <taxon>Pentapetalae</taxon>
        <taxon>rosids</taxon>
        <taxon>malvids</taxon>
        <taxon>Sapindales</taxon>
        <taxon>Sapindaceae</taxon>
        <taxon>Hippocastanoideae</taxon>
        <taxon>Acereae</taxon>
        <taxon>Acer</taxon>
    </lineage>
</organism>
<evidence type="ECO:0000256" key="1">
    <source>
        <dbReference type="SAM" id="MobiDB-lite"/>
    </source>
</evidence>
<dbReference type="Proteomes" id="UP001168877">
    <property type="component" value="Unassembled WGS sequence"/>
</dbReference>
<comment type="caution">
    <text evidence="2">The sequence shown here is derived from an EMBL/GenBank/DDBJ whole genome shotgun (WGS) entry which is preliminary data.</text>
</comment>
<reference evidence="2" key="1">
    <citation type="journal article" date="2022" name="Plant J.">
        <title>Strategies of tolerance reflected in two North American maple genomes.</title>
        <authorList>
            <person name="McEvoy S.L."/>
            <person name="Sezen U.U."/>
            <person name="Trouern-Trend A."/>
            <person name="McMahon S.M."/>
            <person name="Schaberg P.G."/>
            <person name="Yang J."/>
            <person name="Wegrzyn J.L."/>
            <person name="Swenson N.G."/>
        </authorList>
    </citation>
    <scope>NUCLEOTIDE SEQUENCE</scope>
    <source>
        <strain evidence="2">NS2018</strain>
    </source>
</reference>
<protein>
    <submittedName>
        <fullName evidence="2">Uncharacterized protein</fullName>
    </submittedName>
</protein>
<name>A0AA39TMU4_ACESA</name>
<keyword evidence="3" id="KW-1185">Reference proteome</keyword>
<evidence type="ECO:0000313" key="2">
    <source>
        <dbReference type="EMBL" id="KAK0607613.1"/>
    </source>
</evidence>
<dbReference type="EMBL" id="JAUESC010000001">
    <property type="protein sequence ID" value="KAK0607613.1"/>
    <property type="molecule type" value="Genomic_DNA"/>
</dbReference>
<proteinExistence type="predicted"/>
<evidence type="ECO:0000313" key="3">
    <source>
        <dbReference type="Proteomes" id="UP001168877"/>
    </source>
</evidence>
<reference evidence="2" key="2">
    <citation type="submission" date="2023-06" db="EMBL/GenBank/DDBJ databases">
        <authorList>
            <person name="Swenson N.G."/>
            <person name="Wegrzyn J.L."/>
            <person name="Mcevoy S.L."/>
        </authorList>
    </citation>
    <scope>NUCLEOTIDE SEQUENCE</scope>
    <source>
        <strain evidence="2">NS2018</strain>
        <tissue evidence="2">Leaf</tissue>
    </source>
</reference>
<accession>A0AA39TMU4</accession>
<dbReference type="AlphaFoldDB" id="A0AA39TMU4"/>